<accession>A0AAE4Z8S9</accession>
<proteinExistence type="predicted"/>
<gene>
    <name evidence="1" type="ORF">GWO12_00345</name>
</gene>
<dbReference type="SUPFAM" id="SSF56925">
    <property type="entry name" value="OMPA-like"/>
    <property type="match status" value="1"/>
</dbReference>
<organism evidence="1 2">
    <name type="scientific">Candidatus Kutchimonas denitrificans</name>
    <dbReference type="NCBI Taxonomy" id="3056748"/>
    <lineage>
        <taxon>Bacteria</taxon>
        <taxon>Pseudomonadati</taxon>
        <taxon>Gemmatimonadota</taxon>
        <taxon>Gemmatimonadia</taxon>
        <taxon>Candidatus Palauibacterales</taxon>
        <taxon>Candidatus Palauibacteraceae</taxon>
        <taxon>Candidatus Kutchimonas</taxon>
    </lineage>
</organism>
<dbReference type="InterPro" id="IPR011250">
    <property type="entry name" value="OMP/PagP_B-barrel"/>
</dbReference>
<name>A0AAE4Z8S9_9BACT</name>
<evidence type="ECO:0008006" key="3">
    <source>
        <dbReference type="Google" id="ProtNLM"/>
    </source>
</evidence>
<dbReference type="Proteomes" id="UP000702544">
    <property type="component" value="Unassembled WGS sequence"/>
</dbReference>
<protein>
    <recommendedName>
        <fullName evidence="3">Outer membrane protein beta-barrel domain-containing protein</fullName>
    </recommendedName>
</protein>
<sequence length="197" mass="21493">MAEAQESRSASQLGVSPASVAATGAADISPSPTFSEPAVWVEGAASRETTENAAVEFVSALFRMSDVQTLRENPAAGLKLRYEAAEFALPLSVTDESPLQFYADFGVGMTRLRSQELGAFPISGYYRFSETFFSAVGGVTAKLRLADGWQLFIGARRFLYLNDADRIQLDEVPDTEKLLDTSSWTFPFTLGFELSFD</sequence>
<reference evidence="1 2" key="1">
    <citation type="submission" date="2020-01" db="EMBL/GenBank/DDBJ databases">
        <title>Genomes assembled from Gulf of Kutch pelagic sediment metagenomes.</title>
        <authorList>
            <person name="Chandrashekar M."/>
            <person name="Mahajan M.S."/>
            <person name="Dave K.J."/>
            <person name="Vatsa P."/>
            <person name="Nathani N.M."/>
        </authorList>
    </citation>
    <scope>NUCLEOTIDE SEQUENCE [LARGE SCALE GENOMIC DNA]</scope>
    <source>
        <strain evidence="1">KS3-K002</strain>
    </source>
</reference>
<evidence type="ECO:0000313" key="2">
    <source>
        <dbReference type="Proteomes" id="UP000702544"/>
    </source>
</evidence>
<evidence type="ECO:0000313" key="1">
    <source>
        <dbReference type="EMBL" id="NIR73556.1"/>
    </source>
</evidence>
<dbReference type="EMBL" id="JAACAK010000002">
    <property type="protein sequence ID" value="NIR73556.1"/>
    <property type="molecule type" value="Genomic_DNA"/>
</dbReference>
<dbReference type="AlphaFoldDB" id="A0AAE4Z8S9"/>
<comment type="caution">
    <text evidence="1">The sequence shown here is derived from an EMBL/GenBank/DDBJ whole genome shotgun (WGS) entry which is preliminary data.</text>
</comment>